<dbReference type="AlphaFoldDB" id="A0A0L8IJ02"/>
<reference evidence="2" key="1">
    <citation type="submission" date="2015-07" db="EMBL/GenBank/DDBJ databases">
        <title>MeaNS - Measles Nucleotide Surveillance Program.</title>
        <authorList>
            <person name="Tran T."/>
            <person name="Druce J."/>
        </authorList>
    </citation>
    <scope>NUCLEOTIDE SEQUENCE</scope>
    <source>
        <strain evidence="2">UCB-OBI-ISO-001</strain>
        <tissue evidence="2">Gonad</tissue>
    </source>
</reference>
<name>A0A0L8IJ02_OCTBM</name>
<evidence type="ECO:0000256" key="1">
    <source>
        <dbReference type="SAM" id="Phobius"/>
    </source>
</evidence>
<protein>
    <submittedName>
        <fullName evidence="2">Uncharacterized protein</fullName>
    </submittedName>
</protein>
<gene>
    <name evidence="2" type="ORF">OCBIM_22033299mg</name>
</gene>
<dbReference type="EMBL" id="KQ415661">
    <property type="protein sequence ID" value="KOG01094.1"/>
    <property type="molecule type" value="Genomic_DNA"/>
</dbReference>
<organism evidence="2">
    <name type="scientific">Octopus bimaculoides</name>
    <name type="common">California two-spotted octopus</name>
    <dbReference type="NCBI Taxonomy" id="37653"/>
    <lineage>
        <taxon>Eukaryota</taxon>
        <taxon>Metazoa</taxon>
        <taxon>Spiralia</taxon>
        <taxon>Lophotrochozoa</taxon>
        <taxon>Mollusca</taxon>
        <taxon>Cephalopoda</taxon>
        <taxon>Coleoidea</taxon>
        <taxon>Octopodiformes</taxon>
        <taxon>Octopoda</taxon>
        <taxon>Incirrata</taxon>
        <taxon>Octopodidae</taxon>
        <taxon>Octopus</taxon>
    </lineage>
</organism>
<feature type="transmembrane region" description="Helical" evidence="1">
    <location>
        <begin position="20"/>
        <end position="36"/>
    </location>
</feature>
<sequence length="62" mass="7291">MPFILLILFYYSKGTKPPELNILLLSLLSALLGYAFREYIYFTVKYSPLPTYTSQKNLYVIF</sequence>
<accession>A0A0L8IJ02</accession>
<proteinExistence type="predicted"/>
<keyword evidence="1" id="KW-1133">Transmembrane helix</keyword>
<keyword evidence="1" id="KW-0472">Membrane</keyword>
<evidence type="ECO:0000313" key="2">
    <source>
        <dbReference type="EMBL" id="KOG01094.1"/>
    </source>
</evidence>
<keyword evidence="1" id="KW-0812">Transmembrane</keyword>